<accession>A0A673BB28</accession>
<dbReference type="PANTHER" id="PTHR25465">
    <property type="entry name" value="B-BOX DOMAIN CONTAINING"/>
    <property type="match status" value="1"/>
</dbReference>
<keyword evidence="10" id="KW-1185">Reference proteome</keyword>
<dbReference type="InterPro" id="IPR043136">
    <property type="entry name" value="B30.2/SPRY_sf"/>
</dbReference>
<dbReference type="FunFam" id="2.60.120.920:FF:000004">
    <property type="entry name" value="Butyrophilin subfamily 1 member A1"/>
    <property type="match status" value="1"/>
</dbReference>
<evidence type="ECO:0000259" key="8">
    <source>
        <dbReference type="PROSITE" id="PS50188"/>
    </source>
</evidence>
<evidence type="ECO:0000256" key="4">
    <source>
        <dbReference type="PROSITE-ProRule" id="PRU00024"/>
    </source>
</evidence>
<dbReference type="SUPFAM" id="SSF49899">
    <property type="entry name" value="Concanavalin A-like lectins/glucanases"/>
    <property type="match status" value="1"/>
</dbReference>
<dbReference type="InterPro" id="IPR000315">
    <property type="entry name" value="Znf_B-box"/>
</dbReference>
<keyword evidence="3" id="KW-0862">Zinc</keyword>
<evidence type="ECO:0000256" key="3">
    <source>
        <dbReference type="ARBA" id="ARBA00022833"/>
    </source>
</evidence>
<feature type="coiled-coil region" evidence="5">
    <location>
        <begin position="176"/>
        <end position="228"/>
    </location>
</feature>
<dbReference type="Gene3D" id="3.30.160.60">
    <property type="entry name" value="Classic Zinc Finger"/>
    <property type="match status" value="1"/>
</dbReference>
<dbReference type="CDD" id="cd13733">
    <property type="entry name" value="SPRY_PRY_C-I_1"/>
    <property type="match status" value="1"/>
</dbReference>
<dbReference type="Pfam" id="PF13765">
    <property type="entry name" value="PRY"/>
    <property type="match status" value="1"/>
</dbReference>
<dbReference type="InterPro" id="IPR003879">
    <property type="entry name" value="Butyrophylin_SPRY"/>
</dbReference>
<dbReference type="PROSITE" id="PS50188">
    <property type="entry name" value="B302_SPRY"/>
    <property type="match status" value="1"/>
</dbReference>
<proteinExistence type="predicted"/>
<dbReference type="Proteomes" id="UP000472271">
    <property type="component" value="Chromosome 13"/>
</dbReference>
<dbReference type="GO" id="GO:0005737">
    <property type="term" value="C:cytoplasm"/>
    <property type="evidence" value="ECO:0007669"/>
    <property type="project" value="UniProtKB-ARBA"/>
</dbReference>
<evidence type="ECO:0000259" key="7">
    <source>
        <dbReference type="PROSITE" id="PS50119"/>
    </source>
</evidence>
<protein>
    <recommendedName>
        <fullName evidence="11">B30.2/SPRY domain-containing protein</fullName>
    </recommendedName>
</protein>
<dbReference type="CDD" id="cd19769">
    <property type="entry name" value="Bbox2_TRIM16-like"/>
    <property type="match status" value="1"/>
</dbReference>
<evidence type="ECO:0000256" key="1">
    <source>
        <dbReference type="ARBA" id="ARBA00022723"/>
    </source>
</evidence>
<feature type="region of interest" description="Disordered" evidence="6">
    <location>
        <begin position="1"/>
        <end position="23"/>
    </location>
</feature>
<dbReference type="InterPro" id="IPR058030">
    <property type="entry name" value="TRIM8/14/16/25/29/45/65_CC"/>
</dbReference>
<dbReference type="SMART" id="SM00449">
    <property type="entry name" value="SPRY"/>
    <property type="match status" value="1"/>
</dbReference>
<evidence type="ECO:0000256" key="5">
    <source>
        <dbReference type="SAM" id="Coils"/>
    </source>
</evidence>
<dbReference type="InParanoid" id="A0A673BB28"/>
<dbReference type="PROSITE" id="PS50119">
    <property type="entry name" value="ZF_BBOX"/>
    <property type="match status" value="1"/>
</dbReference>
<keyword evidence="5" id="KW-0175">Coiled coil</keyword>
<dbReference type="Pfam" id="PF25600">
    <property type="entry name" value="TRIM_CC"/>
    <property type="match status" value="1"/>
</dbReference>
<dbReference type="SUPFAM" id="SSF57845">
    <property type="entry name" value="B-box zinc-binding domain"/>
    <property type="match status" value="1"/>
</dbReference>
<dbReference type="GO" id="GO:0008270">
    <property type="term" value="F:zinc ion binding"/>
    <property type="evidence" value="ECO:0007669"/>
    <property type="project" value="UniProtKB-KW"/>
</dbReference>
<dbReference type="Gene3D" id="2.60.120.920">
    <property type="match status" value="1"/>
</dbReference>
<keyword evidence="2 4" id="KW-0863">Zinc-finger</keyword>
<dbReference type="AlphaFoldDB" id="A0A673BB28"/>
<reference evidence="9" key="1">
    <citation type="submission" date="2019-06" db="EMBL/GenBank/DDBJ databases">
        <authorList>
            <consortium name="Wellcome Sanger Institute Data Sharing"/>
        </authorList>
    </citation>
    <scope>NUCLEOTIDE SEQUENCE [LARGE SCALE GENOMIC DNA]</scope>
</reference>
<dbReference type="SMART" id="SM00589">
    <property type="entry name" value="PRY"/>
    <property type="match status" value="1"/>
</dbReference>
<dbReference type="PANTHER" id="PTHR25465:SF32">
    <property type="entry name" value="BLOODTHIRSTY-RELATED GENE FAMILY, MEMBER 16 ISOFORM X1-RELATED"/>
    <property type="match status" value="1"/>
</dbReference>
<dbReference type="InterPro" id="IPR003877">
    <property type="entry name" value="SPRY_dom"/>
</dbReference>
<reference evidence="9" key="3">
    <citation type="submission" date="2025-09" db="UniProtKB">
        <authorList>
            <consortium name="Ensembl"/>
        </authorList>
    </citation>
    <scope>IDENTIFICATION</scope>
</reference>
<evidence type="ECO:0000256" key="6">
    <source>
        <dbReference type="SAM" id="MobiDB-lite"/>
    </source>
</evidence>
<evidence type="ECO:0000256" key="2">
    <source>
        <dbReference type="ARBA" id="ARBA00022771"/>
    </source>
</evidence>
<dbReference type="Gene3D" id="4.10.830.40">
    <property type="match status" value="1"/>
</dbReference>
<dbReference type="InterPro" id="IPR006574">
    <property type="entry name" value="PRY"/>
</dbReference>
<sequence>MADQFRRKPQQEEDGSSSEQRAGNEPGNIYCHVCTETKVKAVKSCLVCLTSYCERHLHDHLTVSGLKRHQLIDPVENLEDRTCRNHDKPLELFCKTDQTCICMHCTYSDHKTHDIVPLVEEHKGQKEELRKTEAKLHQMIQDREVKIHEIKDSKDLSKKAAERERAEGIEVFTAVIESVQKSLNQLFEDIDEKQETTEKRAEDLIKELEQEVSELKKKRSEVQQLSCSEDHLHFVRKYPSVNCVPPIKTQEKVRVHAPSHDGSVARAVSKLKDKLMYEMEKLLGQAELKMVRRYAVDVTLDPDTAYPYLILSADQRQVHHGDVKKDLPENPQRFSMTPCILGKQSFYSGKFYFEVQVEGKTDWTLGVVRESIDRKIKITLSPPKGYWTIWLRNGDEYEACAGPPVALSLKAGPLKVGVFVDYEGGLVSFYDVDAPALIYSFTGCGFTEQIFPYFSPCTNKEGKNSAPLIISPVVHID</sequence>
<feature type="domain" description="B box-type" evidence="7">
    <location>
        <begin position="78"/>
        <end position="118"/>
    </location>
</feature>
<dbReference type="Pfam" id="PF00622">
    <property type="entry name" value="SPRY"/>
    <property type="match status" value="1"/>
</dbReference>
<dbReference type="InterPro" id="IPR051051">
    <property type="entry name" value="E3_ubiq-ligase_TRIM/RNF"/>
</dbReference>
<feature type="compositionally biased region" description="Basic and acidic residues" evidence="6">
    <location>
        <begin position="1"/>
        <end position="11"/>
    </location>
</feature>
<dbReference type="Ensembl" id="ENSSORT00005038645.1">
    <property type="protein sequence ID" value="ENSSORP00005037663.1"/>
    <property type="gene ID" value="ENSSORG00005017671.1"/>
</dbReference>
<reference evidence="9" key="2">
    <citation type="submission" date="2025-08" db="UniProtKB">
        <authorList>
            <consortium name="Ensembl"/>
        </authorList>
    </citation>
    <scope>IDENTIFICATION</scope>
</reference>
<evidence type="ECO:0008006" key="11">
    <source>
        <dbReference type="Google" id="ProtNLM"/>
    </source>
</evidence>
<dbReference type="InterPro" id="IPR013320">
    <property type="entry name" value="ConA-like_dom_sf"/>
</dbReference>
<keyword evidence="1" id="KW-0479">Metal-binding</keyword>
<feature type="domain" description="B30.2/SPRY" evidence="8">
    <location>
        <begin position="278"/>
        <end position="473"/>
    </location>
</feature>
<dbReference type="PRINTS" id="PR01407">
    <property type="entry name" value="BUTYPHLNCDUF"/>
</dbReference>
<dbReference type="SMART" id="SM00336">
    <property type="entry name" value="BBOX"/>
    <property type="match status" value="1"/>
</dbReference>
<dbReference type="Pfam" id="PF00643">
    <property type="entry name" value="zf-B_box"/>
    <property type="match status" value="1"/>
</dbReference>
<dbReference type="InterPro" id="IPR001870">
    <property type="entry name" value="B30.2/SPRY"/>
</dbReference>
<organism evidence="9 10">
    <name type="scientific">Sphaeramia orbicularis</name>
    <name type="common">orbiculate cardinalfish</name>
    <dbReference type="NCBI Taxonomy" id="375764"/>
    <lineage>
        <taxon>Eukaryota</taxon>
        <taxon>Metazoa</taxon>
        <taxon>Chordata</taxon>
        <taxon>Craniata</taxon>
        <taxon>Vertebrata</taxon>
        <taxon>Euteleostomi</taxon>
        <taxon>Actinopterygii</taxon>
        <taxon>Neopterygii</taxon>
        <taxon>Teleostei</taxon>
        <taxon>Neoteleostei</taxon>
        <taxon>Acanthomorphata</taxon>
        <taxon>Gobiaria</taxon>
        <taxon>Kurtiformes</taxon>
        <taxon>Apogonoidei</taxon>
        <taxon>Apogonidae</taxon>
        <taxon>Apogoninae</taxon>
        <taxon>Sphaeramia</taxon>
    </lineage>
</organism>
<evidence type="ECO:0000313" key="10">
    <source>
        <dbReference type="Proteomes" id="UP000472271"/>
    </source>
</evidence>
<evidence type="ECO:0000313" key="9">
    <source>
        <dbReference type="Ensembl" id="ENSSORP00005037663.1"/>
    </source>
</evidence>
<name>A0A673BB28_9TELE</name>